<evidence type="ECO:0008006" key="3">
    <source>
        <dbReference type="Google" id="ProtNLM"/>
    </source>
</evidence>
<proteinExistence type="predicted"/>
<evidence type="ECO:0000313" key="1">
    <source>
        <dbReference type="EMBL" id="MFF4777524.1"/>
    </source>
</evidence>
<dbReference type="RefSeq" id="WP_387345980.1">
    <property type="nucleotide sequence ID" value="NZ_JBIAXI010000024.1"/>
</dbReference>
<reference evidence="1 2" key="1">
    <citation type="submission" date="2024-10" db="EMBL/GenBank/DDBJ databases">
        <title>The Natural Products Discovery Center: Release of the First 8490 Sequenced Strains for Exploring Actinobacteria Biosynthetic Diversity.</title>
        <authorList>
            <person name="Kalkreuter E."/>
            <person name="Kautsar S.A."/>
            <person name="Yang D."/>
            <person name="Bader C.D."/>
            <person name="Teijaro C.N."/>
            <person name="Fluegel L."/>
            <person name="Davis C.M."/>
            <person name="Simpson J.R."/>
            <person name="Lauterbach L."/>
            <person name="Steele A.D."/>
            <person name="Gui C."/>
            <person name="Meng S."/>
            <person name="Li G."/>
            <person name="Viehrig K."/>
            <person name="Ye F."/>
            <person name="Su P."/>
            <person name="Kiefer A.F."/>
            <person name="Nichols A."/>
            <person name="Cepeda A.J."/>
            <person name="Yan W."/>
            <person name="Fan B."/>
            <person name="Jiang Y."/>
            <person name="Adhikari A."/>
            <person name="Zheng C.-J."/>
            <person name="Schuster L."/>
            <person name="Cowan T.M."/>
            <person name="Smanski M.J."/>
            <person name="Chevrette M.G."/>
            <person name="De Carvalho L.P.S."/>
            <person name="Shen B."/>
        </authorList>
    </citation>
    <scope>NUCLEOTIDE SEQUENCE [LARGE SCALE GENOMIC DNA]</scope>
    <source>
        <strain evidence="1 2">NPDC001281</strain>
    </source>
</reference>
<keyword evidence="2" id="KW-1185">Reference proteome</keyword>
<protein>
    <recommendedName>
        <fullName evidence="3">Transcriptional regulator</fullName>
    </recommendedName>
</protein>
<accession>A0ABW6VDV2</accession>
<dbReference type="EMBL" id="JBIAXI010000024">
    <property type="protein sequence ID" value="MFF4777524.1"/>
    <property type="molecule type" value="Genomic_DNA"/>
</dbReference>
<sequence length="78" mass="8053">MADTVTLTLSNPLTAQQAERLHAQAKKDYPTGSKITVPQEYAQAIIDAGYAAHVDPEDAAQVTQALGGSAPAKSSGKS</sequence>
<organism evidence="1 2">
    <name type="scientific">Microtetraspora fusca</name>
    <dbReference type="NCBI Taxonomy" id="1997"/>
    <lineage>
        <taxon>Bacteria</taxon>
        <taxon>Bacillati</taxon>
        <taxon>Actinomycetota</taxon>
        <taxon>Actinomycetes</taxon>
        <taxon>Streptosporangiales</taxon>
        <taxon>Streptosporangiaceae</taxon>
        <taxon>Microtetraspora</taxon>
    </lineage>
</organism>
<dbReference type="Proteomes" id="UP001602119">
    <property type="component" value="Unassembled WGS sequence"/>
</dbReference>
<comment type="caution">
    <text evidence="1">The sequence shown here is derived from an EMBL/GenBank/DDBJ whole genome shotgun (WGS) entry which is preliminary data.</text>
</comment>
<name>A0ABW6VDV2_MICFU</name>
<evidence type="ECO:0000313" key="2">
    <source>
        <dbReference type="Proteomes" id="UP001602119"/>
    </source>
</evidence>
<gene>
    <name evidence="1" type="ORF">ACFY05_32175</name>
</gene>